<dbReference type="PANTHER" id="PTHR11533">
    <property type="entry name" value="PROTEASE M1 ZINC METALLOPROTEASE"/>
    <property type="match status" value="1"/>
</dbReference>
<organism evidence="12 13">
    <name type="scientific">Streblomastix strix</name>
    <dbReference type="NCBI Taxonomy" id="222440"/>
    <lineage>
        <taxon>Eukaryota</taxon>
        <taxon>Metamonada</taxon>
        <taxon>Preaxostyla</taxon>
        <taxon>Oxymonadida</taxon>
        <taxon>Streblomastigidae</taxon>
        <taxon>Streblomastix</taxon>
    </lineage>
</organism>
<evidence type="ECO:0000256" key="6">
    <source>
        <dbReference type="ARBA" id="ARBA00022833"/>
    </source>
</evidence>
<dbReference type="GO" id="GO:0070006">
    <property type="term" value="F:metalloaminopeptidase activity"/>
    <property type="evidence" value="ECO:0007669"/>
    <property type="project" value="TreeGrafter"/>
</dbReference>
<dbReference type="GO" id="GO:0016020">
    <property type="term" value="C:membrane"/>
    <property type="evidence" value="ECO:0007669"/>
    <property type="project" value="TreeGrafter"/>
</dbReference>
<dbReference type="InterPro" id="IPR001930">
    <property type="entry name" value="Peptidase_M1"/>
</dbReference>
<dbReference type="GO" id="GO:0043171">
    <property type="term" value="P:peptide catabolic process"/>
    <property type="evidence" value="ECO:0007669"/>
    <property type="project" value="TreeGrafter"/>
</dbReference>
<keyword evidence="3" id="KW-0645">Protease</keyword>
<dbReference type="PANTHER" id="PTHR11533:SF174">
    <property type="entry name" value="PUROMYCIN-SENSITIVE AMINOPEPTIDASE-RELATED"/>
    <property type="match status" value="1"/>
</dbReference>
<name>A0A5J4W778_9EUKA</name>
<dbReference type="Gene3D" id="1.10.390.10">
    <property type="entry name" value="Neutral Protease Domain 2"/>
    <property type="match status" value="1"/>
</dbReference>
<reference evidence="12 13" key="1">
    <citation type="submission" date="2019-03" db="EMBL/GenBank/DDBJ databases">
        <title>Single cell metagenomics reveals metabolic interactions within the superorganism composed of flagellate Streblomastix strix and complex community of Bacteroidetes bacteria on its surface.</title>
        <authorList>
            <person name="Treitli S.C."/>
            <person name="Kolisko M."/>
            <person name="Husnik F."/>
            <person name="Keeling P."/>
            <person name="Hampl V."/>
        </authorList>
    </citation>
    <scope>NUCLEOTIDE SEQUENCE [LARGE SCALE GENOMIC DNA]</scope>
    <source>
        <strain evidence="12">ST1C</strain>
    </source>
</reference>
<dbReference type="InterPro" id="IPR050344">
    <property type="entry name" value="Peptidase_M1_aminopeptidases"/>
</dbReference>
<dbReference type="GO" id="GO:0006508">
    <property type="term" value="P:proteolysis"/>
    <property type="evidence" value="ECO:0007669"/>
    <property type="project" value="UniProtKB-KW"/>
</dbReference>
<dbReference type="EMBL" id="SNRW01003108">
    <property type="protein sequence ID" value="KAA6390781.1"/>
    <property type="molecule type" value="Genomic_DNA"/>
</dbReference>
<keyword evidence="6 9" id="KW-0862">Zinc</keyword>
<dbReference type="GO" id="GO:0042277">
    <property type="term" value="F:peptide binding"/>
    <property type="evidence" value="ECO:0007669"/>
    <property type="project" value="TreeGrafter"/>
</dbReference>
<proteinExistence type="inferred from homology"/>
<evidence type="ECO:0000256" key="9">
    <source>
        <dbReference type="PIRSR" id="PIRSR634016-3"/>
    </source>
</evidence>
<dbReference type="FunFam" id="1.10.390.10:FF:000006">
    <property type="entry name" value="Puromycin-sensitive aminopeptidase"/>
    <property type="match status" value="1"/>
</dbReference>
<dbReference type="GO" id="GO:0005615">
    <property type="term" value="C:extracellular space"/>
    <property type="evidence" value="ECO:0007669"/>
    <property type="project" value="TreeGrafter"/>
</dbReference>
<evidence type="ECO:0000313" key="13">
    <source>
        <dbReference type="Proteomes" id="UP000324800"/>
    </source>
</evidence>
<evidence type="ECO:0000259" key="11">
    <source>
        <dbReference type="Pfam" id="PF01433"/>
    </source>
</evidence>
<dbReference type="PRINTS" id="PR00756">
    <property type="entry name" value="ALADIPTASE"/>
</dbReference>
<keyword evidence="7" id="KW-0482">Metalloprotease</keyword>
<feature type="domain" description="Peptidase M1 membrane alanine aminopeptidase" evidence="11">
    <location>
        <begin position="65"/>
        <end position="274"/>
    </location>
</feature>
<keyword evidence="2 12" id="KW-0031">Aminopeptidase</keyword>
<protein>
    <submittedName>
        <fullName evidence="12">Putative Aminopeptidase M1-C</fullName>
    </submittedName>
</protein>
<evidence type="ECO:0000256" key="3">
    <source>
        <dbReference type="ARBA" id="ARBA00022670"/>
    </source>
</evidence>
<feature type="site" description="Transition state stabilizer" evidence="10">
    <location>
        <position position="223"/>
    </location>
</feature>
<comment type="similarity">
    <text evidence="1">Belongs to the peptidase M1 family.</text>
</comment>
<dbReference type="Proteomes" id="UP000324800">
    <property type="component" value="Unassembled WGS sequence"/>
</dbReference>
<evidence type="ECO:0000256" key="7">
    <source>
        <dbReference type="ARBA" id="ARBA00023049"/>
    </source>
</evidence>
<evidence type="ECO:0000313" key="12">
    <source>
        <dbReference type="EMBL" id="KAA6390781.1"/>
    </source>
</evidence>
<keyword evidence="4 9" id="KW-0479">Metal-binding</keyword>
<feature type="binding site" evidence="9">
    <location>
        <position position="139"/>
    </location>
    <ligand>
        <name>Zn(2+)</name>
        <dbReference type="ChEBI" id="CHEBI:29105"/>
        <note>catalytic</note>
    </ligand>
</feature>
<dbReference type="InterPro" id="IPR027268">
    <property type="entry name" value="Peptidase_M4/M1_CTD_sf"/>
</dbReference>
<dbReference type="AlphaFoldDB" id="A0A5J4W778"/>
<dbReference type="InterPro" id="IPR034016">
    <property type="entry name" value="M1_APN-typ"/>
</dbReference>
<comment type="cofactor">
    <cofactor evidence="9">
        <name>Zn(2+)</name>
        <dbReference type="ChEBI" id="CHEBI:29105"/>
    </cofactor>
    <text evidence="9">Binds 1 zinc ion per subunit.</text>
</comment>
<keyword evidence="5" id="KW-0378">Hydrolase</keyword>
<accession>A0A5J4W778</accession>
<dbReference type="GO" id="GO:0008270">
    <property type="term" value="F:zinc ion binding"/>
    <property type="evidence" value="ECO:0007669"/>
    <property type="project" value="InterPro"/>
</dbReference>
<dbReference type="CDD" id="cd09601">
    <property type="entry name" value="M1_APN-Q_like"/>
    <property type="match status" value="1"/>
</dbReference>
<evidence type="ECO:0000256" key="5">
    <source>
        <dbReference type="ARBA" id="ARBA00022801"/>
    </source>
</evidence>
<evidence type="ECO:0000256" key="10">
    <source>
        <dbReference type="PIRSR" id="PIRSR634016-4"/>
    </source>
</evidence>
<comment type="caution">
    <text evidence="12">The sequence shown here is derived from an EMBL/GenBank/DDBJ whole genome shotgun (WGS) entry which is preliminary data.</text>
</comment>
<sequence length="282" mass="32459">MPVEQIISGLGDEGNSTKTIFYPSIKMSSYLFAWSIGEFEYVERIVGNMPLRVYTQPKQSSKLKFTLDVACKVVEFLSNNTQMALPLPKLDLMAIPNFIGGMKDFGLIMFHEYALFSQETDCLSDKRVNAILIAHEIAHQWFGDLVTCQWWDTIYLNEGFATLFGDYVIDKLYPCWKVWTEHFYPQIYLGALELDAKDNQTHPIEMSVRKADDAKFMFDFITYNKAAAVLRMVQKKIGEERFQIGIQNYLKKHSFSNVTSADLYQALVEISGLDELPIMMKQ</sequence>
<dbReference type="SUPFAM" id="SSF55486">
    <property type="entry name" value="Metalloproteases ('zincins'), catalytic domain"/>
    <property type="match status" value="1"/>
</dbReference>
<dbReference type="InterPro" id="IPR014782">
    <property type="entry name" value="Peptidase_M1_dom"/>
</dbReference>
<evidence type="ECO:0000256" key="2">
    <source>
        <dbReference type="ARBA" id="ARBA00022438"/>
    </source>
</evidence>
<feature type="binding site" evidence="9">
    <location>
        <position position="135"/>
    </location>
    <ligand>
        <name>Zn(2+)</name>
        <dbReference type="ChEBI" id="CHEBI:29105"/>
        <note>catalytic</note>
    </ligand>
</feature>
<dbReference type="Pfam" id="PF01433">
    <property type="entry name" value="Peptidase_M1"/>
    <property type="match status" value="1"/>
</dbReference>
<dbReference type="OrthoDB" id="10031169at2759"/>
<evidence type="ECO:0000256" key="1">
    <source>
        <dbReference type="ARBA" id="ARBA00010136"/>
    </source>
</evidence>
<evidence type="ECO:0000256" key="8">
    <source>
        <dbReference type="PIRSR" id="PIRSR634016-1"/>
    </source>
</evidence>
<feature type="binding site" evidence="9">
    <location>
        <position position="158"/>
    </location>
    <ligand>
        <name>Zn(2+)</name>
        <dbReference type="ChEBI" id="CHEBI:29105"/>
        <note>catalytic</note>
    </ligand>
</feature>
<feature type="active site" description="Proton acceptor" evidence="8">
    <location>
        <position position="136"/>
    </location>
</feature>
<evidence type="ECO:0000256" key="4">
    <source>
        <dbReference type="ARBA" id="ARBA00022723"/>
    </source>
</evidence>
<dbReference type="GO" id="GO:0005737">
    <property type="term" value="C:cytoplasm"/>
    <property type="evidence" value="ECO:0007669"/>
    <property type="project" value="TreeGrafter"/>
</dbReference>
<gene>
    <name evidence="12" type="ORF">EZS28_013689</name>
</gene>